<comment type="caution">
    <text evidence="1">The sequence shown here is derived from an EMBL/GenBank/DDBJ whole genome shotgun (WGS) entry which is preliminary data.</text>
</comment>
<protein>
    <submittedName>
        <fullName evidence="1">Uncharacterized protein</fullName>
    </submittedName>
</protein>
<accession>K1TPQ5</accession>
<dbReference type="AlphaFoldDB" id="K1TPQ5"/>
<organism evidence="1">
    <name type="scientific">human gut metagenome</name>
    <dbReference type="NCBI Taxonomy" id="408170"/>
    <lineage>
        <taxon>unclassified sequences</taxon>
        <taxon>metagenomes</taxon>
        <taxon>organismal metagenomes</taxon>
    </lineage>
</organism>
<reference evidence="1" key="1">
    <citation type="journal article" date="2013" name="Environ. Microbiol.">
        <title>Microbiota from the distal guts of lean and obese adolescents exhibit partial functional redundancy besides clear differences in community structure.</title>
        <authorList>
            <person name="Ferrer M."/>
            <person name="Ruiz A."/>
            <person name="Lanza F."/>
            <person name="Haange S.B."/>
            <person name="Oberbach A."/>
            <person name="Till H."/>
            <person name="Bargiela R."/>
            <person name="Campoy C."/>
            <person name="Segura M.T."/>
            <person name="Richter M."/>
            <person name="von Bergen M."/>
            <person name="Seifert J."/>
            <person name="Suarez A."/>
        </authorList>
    </citation>
    <scope>NUCLEOTIDE SEQUENCE</scope>
</reference>
<name>K1TPQ5_9ZZZZ</name>
<feature type="non-terminal residue" evidence="1">
    <location>
        <position position="142"/>
    </location>
</feature>
<dbReference type="EMBL" id="AJWZ01005903">
    <property type="protein sequence ID" value="EKC61281.1"/>
    <property type="molecule type" value="Genomic_DNA"/>
</dbReference>
<evidence type="ECO:0000313" key="1">
    <source>
        <dbReference type="EMBL" id="EKC61281.1"/>
    </source>
</evidence>
<sequence length="142" mass="16093">MANKIIYRTEDEVRDSAKIQLGFDKIEANVKQGTGQITTFNQLGFKGVIDKPDGWYLPDDCSIPAIILETKSEAEDISLQKWADELIKNCDIVSRKYKNTCGILYNGIDIRVFKNGTEVCNTEISNVLQNKSYYLALFTQDN</sequence>
<gene>
    <name evidence="1" type="ORF">OBE_08559</name>
</gene>
<proteinExistence type="predicted"/>